<name>A0ACC8X9P2_9FIRM</name>
<reference evidence="1" key="1">
    <citation type="submission" date="2016-08" db="EMBL/GenBank/DDBJ databases">
        <authorList>
            <person name="Ngugi D.K."/>
            <person name="Miyake S."/>
            <person name="Stingl U."/>
        </authorList>
    </citation>
    <scope>NUCLEOTIDE SEQUENCE</scope>
    <source>
        <strain evidence="1">SCG-B11WGA-EpuloA1</strain>
    </source>
</reference>
<comment type="caution">
    <text evidence="1">The sequence shown here is derived from an EMBL/GenBank/DDBJ whole genome shotgun (WGS) entry which is preliminary data.</text>
</comment>
<gene>
    <name evidence="1" type="ORF">AN396_09935</name>
</gene>
<sequence length="341" mass="39286">MGTIYRELLKQYELKQIENKRNLEERKQIIYEKIPEIARIDRHFSTVGIRLLKLISAGNDANNYNKLFDKDFKDKNTRKRELLESYNYPADFLEIQYNCMTCKDTGFLLNADGIKTPTHCKCFTQALTEMSYRSSNIGNLLKSENFSTFDLSIYSDEINPSTGISYRASMEDLKSNLEKFIGDFKTSYTNIVFHGSTGVGKTFLCNCIAKELIDRGSTVLYLSSIQLFQLINKNRFNKQYVNEEEAFLLENMTCADLLIIDDLGAEMDTSINISDLFNVINSRHTSQKSTIISTNLTSEDIKNSYSERIASRILGHYRILKIYGHDLRLGKKYNKKNIPIA</sequence>
<dbReference type="Proteomes" id="UP000188605">
    <property type="component" value="Unassembled WGS sequence"/>
</dbReference>
<accession>A0ACC8X9P2</accession>
<proteinExistence type="predicted"/>
<dbReference type="EMBL" id="LJDB01000078">
    <property type="protein sequence ID" value="ONI38795.1"/>
    <property type="molecule type" value="Genomic_DNA"/>
</dbReference>
<evidence type="ECO:0000313" key="2">
    <source>
        <dbReference type="Proteomes" id="UP000188605"/>
    </source>
</evidence>
<keyword evidence="2" id="KW-1185">Reference proteome</keyword>
<organism evidence="1 2">
    <name type="scientific">Candidatus Epulonipiscium fishelsonii</name>
    <dbReference type="NCBI Taxonomy" id="77094"/>
    <lineage>
        <taxon>Bacteria</taxon>
        <taxon>Bacillati</taxon>
        <taxon>Bacillota</taxon>
        <taxon>Clostridia</taxon>
        <taxon>Lachnospirales</taxon>
        <taxon>Lachnospiraceae</taxon>
        <taxon>Candidatus Epulonipiscium</taxon>
    </lineage>
</organism>
<evidence type="ECO:0000313" key="1">
    <source>
        <dbReference type="EMBL" id="ONI38795.1"/>
    </source>
</evidence>
<protein>
    <submittedName>
        <fullName evidence="1">Uncharacterized protein</fullName>
    </submittedName>
</protein>